<dbReference type="Pfam" id="PF00225">
    <property type="entry name" value="Kinesin"/>
    <property type="match status" value="1"/>
</dbReference>
<sequence>MAEDRISVVARIRPGWGENQIEWVKNGERNIMKKDGTEIYTFDNVFDQLCSNEVIYENVMAGLVDAALSGFNTAVCAYGQSGAGKTHTLTGSENEDGLVQNTFRALLETIAKASDREYMMRISYIEIYNERVRDLLSDNSMDLPIYENKDGVAQIDGLTEEVVTENAQVAELLEKAQDRRQLGETRLNERSSRSHTIIRLTIESHDVNHGNNATRCSVMNLVDLAGSENAAAAGTNGLRQKEGANINRSLLALSKVVSSLADNQKFIPYRDSKLTRILKPSLGGNSKTVIICCVAPFSIAETSSTLKFAKLAKKIVTRPVVNEVSDDGVLAGYLREIAELKEKLEKANNKKDEEEKGREQRMKLAELTKGILNGRNALEAAPVLSRKTRRQTWAPGNGMLGLLNRRSFSPPCKKERGLGLIDEYEGQKSSETIDDVDMDIKRSLSRASSELVSEKREVEVQTTEPYPIDQSDEVVTLKKGNEMLLRKLDDEKKRCHELENQVGEFTETLQSMKDNLNQLQEISSWSHDLEKKLANAELKNEDLMKENMHLEEEIVAMKMGACENETTPADRVKLLTRIDELHSELRLSKDATMKAMGDNNTLSDENEQLQLLTKDLQNRLSENAEEIVVLQGTVENLKMEMKAERRAWNSEKEAMFREVQEMRAIAAMSSDTLIEAKDKEINELRKALEEKTGAASEAFAKMQEQYTRKLEENNEELLQLRKNNADLQGRIDALMLESEDAGDDHEMQLLKEENMELKEVIDHKSKLLEVAEKQKRELDYANMTIERLTREKKELAARLKTKSDGTEVLSSRLNKMRDELNEKDAQLSQLQHAQKSYELAKEKLKKENALLTEAMENLRRKALADDAEAKATIHAQDVKIAQLHEQAADSRHKILVLDTDLAIARKDLEVYKNTVESMAKAQNEAQALASQETQLKQQLEDMSAELSLFKEVKGKLEMELATKERLLKGAMDSRKEYEMDTQALSWLREKAKMSQQIEDLQRQLIDATDALEQRQTTSSDSRYREERKRFLEEIESLQQRLKKATASKAAMEGTSNEVADLKQCLDASKKENQVLMEKITRYRMQKINGIQYVDELKEQISQMRKEIDEFKKKESLLKQELERMKKINADLEALCRENKITKNVAKNPFATKRPEERRPLQEEPECKQQ</sequence>
<reference evidence="11" key="1">
    <citation type="submission" date="2023-07" db="EMBL/GenBank/DDBJ databases">
        <authorList>
            <consortium name="CYATHOMIX"/>
        </authorList>
    </citation>
    <scope>NUCLEOTIDE SEQUENCE</scope>
    <source>
        <strain evidence="11">N/A</strain>
    </source>
</reference>
<dbReference type="EMBL" id="CATQJL010000316">
    <property type="protein sequence ID" value="CAJ0606017.1"/>
    <property type="molecule type" value="Genomic_DNA"/>
</dbReference>
<dbReference type="PROSITE" id="PS00411">
    <property type="entry name" value="KINESIN_MOTOR_1"/>
    <property type="match status" value="1"/>
</dbReference>
<dbReference type="Gene3D" id="3.40.850.10">
    <property type="entry name" value="Kinesin motor domain"/>
    <property type="match status" value="1"/>
</dbReference>
<accession>A0AA36H8Q6</accession>
<feature type="coiled-coil region" evidence="8">
    <location>
        <begin position="911"/>
        <end position="945"/>
    </location>
</feature>
<feature type="coiled-coil region" evidence="8">
    <location>
        <begin position="674"/>
        <end position="861"/>
    </location>
</feature>
<keyword evidence="6" id="KW-0963">Cytoplasm</keyword>
<keyword evidence="5 7" id="KW-0505">Motor protein</keyword>
<organism evidence="11 12">
    <name type="scientific">Cylicocyclus nassatus</name>
    <name type="common">Nematode worm</name>
    <dbReference type="NCBI Taxonomy" id="53992"/>
    <lineage>
        <taxon>Eukaryota</taxon>
        <taxon>Metazoa</taxon>
        <taxon>Ecdysozoa</taxon>
        <taxon>Nematoda</taxon>
        <taxon>Chromadorea</taxon>
        <taxon>Rhabditida</taxon>
        <taxon>Rhabditina</taxon>
        <taxon>Rhabditomorpha</taxon>
        <taxon>Strongyloidea</taxon>
        <taxon>Strongylidae</taxon>
        <taxon>Cylicocyclus</taxon>
    </lineage>
</organism>
<evidence type="ECO:0000256" key="2">
    <source>
        <dbReference type="ARBA" id="ARBA00022741"/>
    </source>
</evidence>
<dbReference type="PRINTS" id="PR00380">
    <property type="entry name" value="KINESINHEAVY"/>
</dbReference>
<dbReference type="GO" id="GO:0005856">
    <property type="term" value="C:cytoskeleton"/>
    <property type="evidence" value="ECO:0007669"/>
    <property type="project" value="UniProtKB-SubCell"/>
</dbReference>
<keyword evidence="6" id="KW-0206">Cytoskeleton</keyword>
<feature type="compositionally biased region" description="Basic and acidic residues" evidence="9">
    <location>
        <begin position="1152"/>
        <end position="1169"/>
    </location>
</feature>
<feature type="binding site" evidence="7">
    <location>
        <begin position="79"/>
        <end position="86"/>
    </location>
    <ligand>
        <name>ATP</name>
        <dbReference type="ChEBI" id="CHEBI:30616"/>
    </ligand>
</feature>
<evidence type="ECO:0000256" key="7">
    <source>
        <dbReference type="PROSITE-ProRule" id="PRU00283"/>
    </source>
</evidence>
<keyword evidence="4 8" id="KW-0175">Coiled coil</keyword>
<comment type="caution">
    <text evidence="11">The sequence shown here is derived from an EMBL/GenBank/DDBJ whole genome shotgun (WGS) entry which is preliminary data.</text>
</comment>
<evidence type="ECO:0000256" key="1">
    <source>
        <dbReference type="ARBA" id="ARBA00004245"/>
    </source>
</evidence>
<dbReference type="PANTHER" id="PTHR47968:SF75">
    <property type="entry name" value="CENTROMERE-ASSOCIATED PROTEIN E"/>
    <property type="match status" value="1"/>
</dbReference>
<comment type="subcellular location">
    <subcellularLocation>
        <location evidence="1">Cytoplasm</location>
        <location evidence="1">Cytoskeleton</location>
    </subcellularLocation>
</comment>
<evidence type="ECO:0000256" key="4">
    <source>
        <dbReference type="ARBA" id="ARBA00023054"/>
    </source>
</evidence>
<evidence type="ECO:0000313" key="11">
    <source>
        <dbReference type="EMBL" id="CAJ0606017.1"/>
    </source>
</evidence>
<dbReference type="AlphaFoldDB" id="A0AA36H8Q6"/>
<evidence type="ECO:0000256" key="8">
    <source>
        <dbReference type="SAM" id="Coils"/>
    </source>
</evidence>
<dbReference type="SUPFAM" id="SSF52540">
    <property type="entry name" value="P-loop containing nucleoside triphosphate hydrolases"/>
    <property type="match status" value="1"/>
</dbReference>
<evidence type="ECO:0000256" key="5">
    <source>
        <dbReference type="ARBA" id="ARBA00023175"/>
    </source>
</evidence>
<evidence type="ECO:0000256" key="3">
    <source>
        <dbReference type="ARBA" id="ARBA00022840"/>
    </source>
</evidence>
<dbReference type="PANTHER" id="PTHR47968">
    <property type="entry name" value="CENTROMERE PROTEIN E"/>
    <property type="match status" value="1"/>
</dbReference>
<keyword evidence="3 7" id="KW-0067">ATP-binding</keyword>
<dbReference type="GO" id="GO:0008017">
    <property type="term" value="F:microtubule binding"/>
    <property type="evidence" value="ECO:0007669"/>
    <property type="project" value="InterPro"/>
</dbReference>
<keyword evidence="2 7" id="KW-0547">Nucleotide-binding</keyword>
<feature type="coiled-coil region" evidence="8">
    <location>
        <begin position="481"/>
        <end position="553"/>
    </location>
</feature>
<protein>
    <recommendedName>
        <fullName evidence="10">Kinesin motor domain-containing protein</fullName>
    </recommendedName>
</protein>
<evidence type="ECO:0000259" key="10">
    <source>
        <dbReference type="PROSITE" id="PS50067"/>
    </source>
</evidence>
<keyword evidence="12" id="KW-1185">Reference proteome</keyword>
<comment type="similarity">
    <text evidence="7">Belongs to the TRAFAC class myosin-kinesin ATPase superfamily. Kinesin family.</text>
</comment>
<dbReference type="Proteomes" id="UP001176961">
    <property type="component" value="Unassembled WGS sequence"/>
</dbReference>
<feature type="coiled-coil region" evidence="8">
    <location>
        <begin position="983"/>
        <end position="1137"/>
    </location>
</feature>
<dbReference type="InterPro" id="IPR001752">
    <property type="entry name" value="Kinesin_motor_dom"/>
</dbReference>
<dbReference type="GO" id="GO:0007018">
    <property type="term" value="P:microtubule-based movement"/>
    <property type="evidence" value="ECO:0007669"/>
    <property type="project" value="InterPro"/>
</dbReference>
<dbReference type="GO" id="GO:0003777">
    <property type="term" value="F:microtubule motor activity"/>
    <property type="evidence" value="ECO:0007669"/>
    <property type="project" value="InterPro"/>
</dbReference>
<dbReference type="InterPro" id="IPR027417">
    <property type="entry name" value="P-loop_NTPase"/>
</dbReference>
<dbReference type="InterPro" id="IPR036961">
    <property type="entry name" value="Kinesin_motor_dom_sf"/>
</dbReference>
<dbReference type="SMART" id="SM00129">
    <property type="entry name" value="KISc"/>
    <property type="match status" value="1"/>
</dbReference>
<proteinExistence type="inferred from homology"/>
<evidence type="ECO:0000313" key="12">
    <source>
        <dbReference type="Proteomes" id="UP001176961"/>
    </source>
</evidence>
<dbReference type="InterPro" id="IPR019821">
    <property type="entry name" value="Kinesin_motor_CS"/>
</dbReference>
<feature type="coiled-coil region" evidence="8">
    <location>
        <begin position="330"/>
        <end position="357"/>
    </location>
</feature>
<dbReference type="GO" id="GO:0005524">
    <property type="term" value="F:ATP binding"/>
    <property type="evidence" value="ECO:0007669"/>
    <property type="project" value="UniProtKB-UniRule"/>
</dbReference>
<feature type="coiled-coil region" evidence="8">
    <location>
        <begin position="599"/>
        <end position="626"/>
    </location>
</feature>
<name>A0AA36H8Q6_CYLNA</name>
<dbReference type="InterPro" id="IPR027640">
    <property type="entry name" value="Kinesin-like_fam"/>
</dbReference>
<feature type="region of interest" description="Disordered" evidence="9">
    <location>
        <begin position="1143"/>
        <end position="1169"/>
    </location>
</feature>
<dbReference type="PROSITE" id="PS50067">
    <property type="entry name" value="KINESIN_MOTOR_2"/>
    <property type="match status" value="1"/>
</dbReference>
<evidence type="ECO:0000256" key="6">
    <source>
        <dbReference type="ARBA" id="ARBA00023212"/>
    </source>
</evidence>
<evidence type="ECO:0000256" key="9">
    <source>
        <dbReference type="SAM" id="MobiDB-lite"/>
    </source>
</evidence>
<feature type="domain" description="Kinesin motor" evidence="10">
    <location>
        <begin position="5"/>
        <end position="315"/>
    </location>
</feature>
<gene>
    <name evidence="11" type="ORF">CYNAS_LOCUS18000</name>
</gene>